<evidence type="ECO:0000256" key="3">
    <source>
        <dbReference type="ARBA" id="ARBA00022729"/>
    </source>
</evidence>
<accession>A0A0E3KBL1</accession>
<proteinExistence type="inferred from homology"/>
<dbReference type="PANTHER" id="PTHR33420:SF3">
    <property type="entry name" value="FIMBRIAL SUBUNIT ELFA"/>
    <property type="match status" value="1"/>
</dbReference>
<dbReference type="InterPro" id="IPR050263">
    <property type="entry name" value="Bact_Fimbrial_Adh_Pro"/>
</dbReference>
<dbReference type="SUPFAM" id="SSF49401">
    <property type="entry name" value="Bacterial adhesins"/>
    <property type="match status" value="1"/>
</dbReference>
<keyword evidence="6" id="KW-0614">Plasmid</keyword>
<dbReference type="InterPro" id="IPR000259">
    <property type="entry name" value="Adhesion_dom_fimbrial"/>
</dbReference>
<evidence type="ECO:0000256" key="2">
    <source>
        <dbReference type="ARBA" id="ARBA00006671"/>
    </source>
</evidence>
<evidence type="ECO:0000256" key="4">
    <source>
        <dbReference type="ARBA" id="ARBA00023263"/>
    </source>
</evidence>
<evidence type="ECO:0000259" key="5">
    <source>
        <dbReference type="Pfam" id="PF00419"/>
    </source>
</evidence>
<dbReference type="GO" id="GO:0043709">
    <property type="term" value="P:cell adhesion involved in single-species biofilm formation"/>
    <property type="evidence" value="ECO:0007669"/>
    <property type="project" value="TreeGrafter"/>
</dbReference>
<organism evidence="6">
    <name type="scientific">Escherichia coli</name>
    <dbReference type="NCBI Taxonomy" id="562"/>
    <lineage>
        <taxon>Bacteria</taxon>
        <taxon>Pseudomonadati</taxon>
        <taxon>Pseudomonadota</taxon>
        <taxon>Gammaproteobacteria</taxon>
        <taxon>Enterobacterales</taxon>
        <taxon>Enterobacteriaceae</taxon>
        <taxon>Escherichia</taxon>
    </lineage>
</organism>
<comment type="similarity">
    <text evidence="2">Belongs to the fimbrial protein family.</text>
</comment>
<name>A0A0E3KBL1_ECOLX</name>
<dbReference type="Pfam" id="PF00419">
    <property type="entry name" value="Fimbrial"/>
    <property type="match status" value="1"/>
</dbReference>
<geneLocation type="plasmid" evidence="6">
    <name>unnamed</name>
</geneLocation>
<dbReference type="GO" id="GO:0009289">
    <property type="term" value="C:pilus"/>
    <property type="evidence" value="ECO:0007669"/>
    <property type="project" value="UniProtKB-SubCell"/>
</dbReference>
<sequence>MNWRFAFIITIFWSSVLYATSSLPFPPPGMTLPEYWGEEHVWWHGRANFKGQVILPACTLAMEDTYQVIDMGETPVRDLQNSSVGAEKKFRLRLRNCELAGTGKRVYTASRVRVTFEGGHGETPDKFLLLGGSQGVSLQILDKQGYPAKSGKVMSPLLLNGNEDEFDYTLRLVRNEYPLKAGSFYSVLRFKVDYE</sequence>
<evidence type="ECO:0000256" key="1">
    <source>
        <dbReference type="ARBA" id="ARBA00004561"/>
    </source>
</evidence>
<comment type="subcellular location">
    <subcellularLocation>
        <location evidence="1">Fimbrium</location>
    </subcellularLocation>
</comment>
<keyword evidence="3" id="KW-0732">Signal</keyword>
<dbReference type="InterPro" id="IPR036937">
    <property type="entry name" value="Adhesion_dom_fimbrial_sf"/>
</dbReference>
<dbReference type="EMBL" id="KJ716874">
    <property type="protein sequence ID" value="AKA87286.1"/>
    <property type="molecule type" value="Genomic_DNA"/>
</dbReference>
<dbReference type="InterPro" id="IPR008966">
    <property type="entry name" value="Adhesion_dom_sf"/>
</dbReference>
<feature type="domain" description="Fimbrial-type adhesion" evidence="5">
    <location>
        <begin position="48"/>
        <end position="194"/>
    </location>
</feature>
<protein>
    <submittedName>
        <fullName evidence="6">PAP fimbrial minor pilin protein</fullName>
    </submittedName>
</protein>
<dbReference type="Gene3D" id="2.60.40.1090">
    <property type="entry name" value="Fimbrial-type adhesion domain"/>
    <property type="match status" value="1"/>
</dbReference>
<dbReference type="AlphaFoldDB" id="A0A0E3KBL1"/>
<dbReference type="PANTHER" id="PTHR33420">
    <property type="entry name" value="FIMBRIAL SUBUNIT ELFA-RELATED"/>
    <property type="match status" value="1"/>
</dbReference>
<reference evidence="6" key="1">
    <citation type="journal article" date="2015" name="Int. J. Med. Microbiol.">
        <title>Heterogenic virulence in a diarrheagenic Escherichia coli: evidence for an EPEC expressing heat-labile toxin of ETEC.</title>
        <authorList>
            <person name="Dutta S."/>
            <person name="Pazhani G.P."/>
            <person name="Nataro J.P."/>
            <person name="Ramamurthy T."/>
        </authorList>
    </citation>
    <scope>NUCLEOTIDE SEQUENCE</scope>
    <source>
        <strain evidence="6">639</strain>
        <plasmid evidence="6">unnamed</plasmid>
    </source>
</reference>
<keyword evidence="4" id="KW-0281">Fimbrium</keyword>
<dbReference type="RefSeq" id="WP_001505297.1">
    <property type="nucleotide sequence ID" value="NZ_CP189658.1"/>
</dbReference>
<evidence type="ECO:0000313" key="6">
    <source>
        <dbReference type="EMBL" id="AKA87286.1"/>
    </source>
</evidence>